<organism evidence="3 4">
    <name type="scientific">Fictibacillus barbaricus</name>
    <dbReference type="NCBI Taxonomy" id="182136"/>
    <lineage>
        <taxon>Bacteria</taxon>
        <taxon>Bacillati</taxon>
        <taxon>Bacillota</taxon>
        <taxon>Bacilli</taxon>
        <taxon>Bacillales</taxon>
        <taxon>Fictibacillaceae</taxon>
        <taxon>Fictibacillus</taxon>
    </lineage>
</organism>
<gene>
    <name evidence="3" type="ORF">J2X07_002987</name>
</gene>
<dbReference type="EMBL" id="JAVDWA010000005">
    <property type="protein sequence ID" value="MDR7073997.1"/>
    <property type="molecule type" value="Genomic_DNA"/>
</dbReference>
<evidence type="ECO:0000313" key="4">
    <source>
        <dbReference type="Proteomes" id="UP001258181"/>
    </source>
</evidence>
<comment type="caution">
    <text evidence="3">The sequence shown here is derived from an EMBL/GenBank/DDBJ whole genome shotgun (WGS) entry which is preliminary data.</text>
</comment>
<sequence>MKKMSLSLLVAGAVFLSSNGLSAHAEGTGDNPIFTKDIKTPSQIVAEKEKEKALKEWKEKTKKEKGVDAGNYVIPGGTYRALSVPSFEQETSYWCGPATTKQVLHYLNGSSSSQSTIASGLGTTTDGTDFSRIDDYLNTKQSKNNYLYSSGNTYDGWSTKTDYGLAHGYPVLLDLEIYPSYMPKYTTHIAGHILNVSGEDSRFSPVQMRLTDPYDQGNRGVTLGNVWHPHKGVYDANMDHFRQAILW</sequence>
<evidence type="ECO:0000313" key="3">
    <source>
        <dbReference type="EMBL" id="MDR7073997.1"/>
    </source>
</evidence>
<proteinExistence type="predicted"/>
<evidence type="ECO:0000259" key="2">
    <source>
        <dbReference type="Pfam" id="PF13529"/>
    </source>
</evidence>
<feature type="chain" id="PRO_5046157268" description="Peptidase C39-like domain-containing protein" evidence="1">
    <location>
        <begin position="26"/>
        <end position="247"/>
    </location>
</feature>
<protein>
    <recommendedName>
        <fullName evidence="2">Peptidase C39-like domain-containing protein</fullName>
    </recommendedName>
</protein>
<reference evidence="3 4" key="1">
    <citation type="submission" date="2023-07" db="EMBL/GenBank/DDBJ databases">
        <title>Sorghum-associated microbial communities from plants grown in Nebraska, USA.</title>
        <authorList>
            <person name="Schachtman D."/>
        </authorList>
    </citation>
    <scope>NUCLEOTIDE SEQUENCE [LARGE SCALE GENOMIC DNA]</scope>
    <source>
        <strain evidence="3 4">BE211</strain>
    </source>
</reference>
<keyword evidence="1" id="KW-0732">Signal</keyword>
<dbReference type="Proteomes" id="UP001258181">
    <property type="component" value="Unassembled WGS sequence"/>
</dbReference>
<keyword evidence="4" id="KW-1185">Reference proteome</keyword>
<dbReference type="Pfam" id="PF13529">
    <property type="entry name" value="Peptidase_C39_2"/>
    <property type="match status" value="1"/>
</dbReference>
<feature type="domain" description="Peptidase C39-like" evidence="2">
    <location>
        <begin position="82"/>
        <end position="214"/>
    </location>
</feature>
<feature type="signal peptide" evidence="1">
    <location>
        <begin position="1"/>
        <end position="25"/>
    </location>
</feature>
<accession>A0ABU1U3D4</accession>
<name>A0ABU1U3D4_9BACL</name>
<dbReference type="InterPro" id="IPR039564">
    <property type="entry name" value="Peptidase_C39-like"/>
</dbReference>
<evidence type="ECO:0000256" key="1">
    <source>
        <dbReference type="SAM" id="SignalP"/>
    </source>
</evidence>
<dbReference type="Gene3D" id="3.90.70.10">
    <property type="entry name" value="Cysteine proteinases"/>
    <property type="match status" value="1"/>
</dbReference>